<gene>
    <name evidence="1" type="ORF">QPK29_025370</name>
</gene>
<dbReference type="EMBL" id="JASNRB020000018">
    <property type="protein sequence ID" value="MFJ1471064.1"/>
    <property type="molecule type" value="Genomic_DNA"/>
</dbReference>
<organism evidence="1 2">
    <name type="scientific">Massilia orientalis</name>
    <dbReference type="NCBI Taxonomy" id="3050128"/>
    <lineage>
        <taxon>Bacteria</taxon>
        <taxon>Pseudomonadati</taxon>
        <taxon>Pseudomonadota</taxon>
        <taxon>Betaproteobacteria</taxon>
        <taxon>Burkholderiales</taxon>
        <taxon>Oxalobacteraceae</taxon>
        <taxon>Telluria group</taxon>
        <taxon>Massilia</taxon>
    </lineage>
</organism>
<accession>A0ACC7MGM8</accession>
<proteinExistence type="predicted"/>
<keyword evidence="2" id="KW-1185">Reference proteome</keyword>
<comment type="caution">
    <text evidence="1">The sequence shown here is derived from an EMBL/GenBank/DDBJ whole genome shotgun (WGS) entry which is preliminary data.</text>
</comment>
<evidence type="ECO:0000313" key="1">
    <source>
        <dbReference type="EMBL" id="MFJ1471064.1"/>
    </source>
</evidence>
<protein>
    <submittedName>
        <fullName evidence="1">Uncharacterized protein</fullName>
    </submittedName>
</protein>
<evidence type="ECO:0000313" key="2">
    <source>
        <dbReference type="Proteomes" id="UP001168096"/>
    </source>
</evidence>
<reference evidence="1" key="1">
    <citation type="submission" date="2024-11" db="EMBL/GenBank/DDBJ databases">
        <title>Description of Massilia orientalis sp. nov., isolated from rhizosphere soil of Ageratina adenophora.</title>
        <authorList>
            <person name="Wang Y."/>
        </authorList>
    </citation>
    <scope>NUCLEOTIDE SEQUENCE</scope>
    <source>
        <strain evidence="1">YIM B02787</strain>
    </source>
</reference>
<name>A0ACC7MGM8_9BURK</name>
<dbReference type="Proteomes" id="UP001168096">
    <property type="component" value="Unassembled WGS sequence"/>
</dbReference>
<sequence length="202" mass="23134">MKEALEEQAEARRALHEELAQSKLDLRTRLEAKVELTEQEQDTLAMACRPPLPDEFPDEDPEMLQARREDLFWSEWIRESEPCQKAVPKTTIDHLFISTEQLLWLTRRNPKESVTDAASNGVAPSEAEHNGHHERHAVPRVQVLMAAIYCFLNFEDRCRESSAEWARVIDEKAPLFWSAGTPPLGLDLITRLLGKAKTPNKL</sequence>